<keyword evidence="3 7" id="KW-0547">Nucleotide-binding</keyword>
<keyword evidence="5 7" id="KW-0342">GTP-binding</keyword>
<dbReference type="CDD" id="cd00066">
    <property type="entry name" value="G-alpha"/>
    <property type="match status" value="1"/>
</dbReference>
<dbReference type="GO" id="GO:0007010">
    <property type="term" value="P:cytoskeleton organization"/>
    <property type="evidence" value="ECO:0007669"/>
    <property type="project" value="UniProtKB-ARBA"/>
</dbReference>
<dbReference type="GO" id="GO:0005737">
    <property type="term" value="C:cytoplasm"/>
    <property type="evidence" value="ECO:0007669"/>
    <property type="project" value="TreeGrafter"/>
</dbReference>
<dbReference type="FunFam" id="3.40.50.300:FF:002307">
    <property type="entry name" value="Guanine nucleotide-binding protein G(k) subunit alpha"/>
    <property type="match status" value="1"/>
</dbReference>
<keyword evidence="4 8" id="KW-0460">Magnesium</keyword>
<evidence type="ECO:0000256" key="1">
    <source>
        <dbReference type="ARBA" id="ARBA00011356"/>
    </source>
</evidence>
<dbReference type="SUPFAM" id="SSF47895">
    <property type="entry name" value="Transducin (alpha subunit), insertion domain"/>
    <property type="match status" value="1"/>
</dbReference>
<comment type="subunit">
    <text evidence="1">G proteins are composed of 3 units; alpha, beta and gamma. The alpha chain contains the guanine nucleotide binding site.</text>
</comment>
<keyword evidence="10" id="KW-1185">Reference proteome</keyword>
<comment type="caution">
    <text evidence="9">The sequence shown here is derived from an EMBL/GenBank/DDBJ whole genome shotgun (WGS) entry which is preliminary data.</text>
</comment>
<accession>A0A7J7J0I2</accession>
<dbReference type="FunFam" id="1.10.400.10:FF:000007">
    <property type="entry name" value="Guanine nucleotide-binding protein subunit alpha"/>
    <property type="match status" value="1"/>
</dbReference>
<evidence type="ECO:0000256" key="4">
    <source>
        <dbReference type="ARBA" id="ARBA00022842"/>
    </source>
</evidence>
<feature type="binding site" evidence="8">
    <location>
        <position position="184"/>
    </location>
    <ligand>
        <name>Mg(2+)</name>
        <dbReference type="ChEBI" id="CHEBI:18420"/>
    </ligand>
</feature>
<organism evidence="9 10">
    <name type="scientific">Bugula neritina</name>
    <name type="common">Brown bryozoan</name>
    <name type="synonym">Sertularia neritina</name>
    <dbReference type="NCBI Taxonomy" id="10212"/>
    <lineage>
        <taxon>Eukaryota</taxon>
        <taxon>Metazoa</taxon>
        <taxon>Spiralia</taxon>
        <taxon>Lophotrochozoa</taxon>
        <taxon>Bryozoa</taxon>
        <taxon>Gymnolaemata</taxon>
        <taxon>Cheilostomatida</taxon>
        <taxon>Flustrina</taxon>
        <taxon>Buguloidea</taxon>
        <taxon>Bugulidae</taxon>
        <taxon>Bugula</taxon>
    </lineage>
</organism>
<dbReference type="Gene3D" id="1.10.400.10">
    <property type="entry name" value="GI Alpha 1, domain 2-like"/>
    <property type="match status" value="1"/>
</dbReference>
<gene>
    <name evidence="9" type="ORF">EB796_022484</name>
</gene>
<dbReference type="GO" id="GO:0005834">
    <property type="term" value="C:heterotrimeric G-protein complex"/>
    <property type="evidence" value="ECO:0007669"/>
    <property type="project" value="TreeGrafter"/>
</dbReference>
<evidence type="ECO:0008006" key="11">
    <source>
        <dbReference type="Google" id="ProtNLM"/>
    </source>
</evidence>
<dbReference type="GO" id="GO:0003924">
    <property type="term" value="F:GTPase activity"/>
    <property type="evidence" value="ECO:0007669"/>
    <property type="project" value="InterPro"/>
</dbReference>
<dbReference type="Gene3D" id="3.40.50.300">
    <property type="entry name" value="P-loop containing nucleotide triphosphate hydrolases"/>
    <property type="match status" value="1"/>
</dbReference>
<feature type="binding site" evidence="8">
    <location>
        <position position="49"/>
    </location>
    <ligand>
        <name>Mg(2+)</name>
        <dbReference type="ChEBI" id="CHEBI:18420"/>
    </ligand>
</feature>
<keyword evidence="2 8" id="KW-0479">Metal-binding</keyword>
<evidence type="ECO:0000256" key="8">
    <source>
        <dbReference type="PIRSR" id="PIRSR601019-2"/>
    </source>
</evidence>
<protein>
    <recommendedName>
        <fullName evidence="11">Guanine nucleotide-binding protein G(O) subunit alpha</fullName>
    </recommendedName>
</protein>
<feature type="binding site" evidence="7">
    <location>
        <begin position="178"/>
        <end position="184"/>
    </location>
    <ligand>
        <name>GTP</name>
        <dbReference type="ChEBI" id="CHEBI:37565"/>
    </ligand>
</feature>
<dbReference type="GO" id="GO:0007188">
    <property type="term" value="P:adenylate cyclase-modulating G protein-coupled receptor signaling pathway"/>
    <property type="evidence" value="ECO:0007669"/>
    <property type="project" value="TreeGrafter"/>
</dbReference>
<feature type="binding site" evidence="7">
    <location>
        <position position="334"/>
    </location>
    <ligand>
        <name>GTP</name>
        <dbReference type="ChEBI" id="CHEBI:37565"/>
    </ligand>
</feature>
<dbReference type="OrthoDB" id="5817230at2759"/>
<feature type="binding site" evidence="7">
    <location>
        <begin position="203"/>
        <end position="207"/>
    </location>
    <ligand>
        <name>GTP</name>
        <dbReference type="ChEBI" id="CHEBI:37565"/>
    </ligand>
</feature>
<dbReference type="InterPro" id="IPR001019">
    <property type="entry name" value="Gprotein_alpha_su"/>
</dbReference>
<evidence type="ECO:0000256" key="3">
    <source>
        <dbReference type="ARBA" id="ARBA00022741"/>
    </source>
</evidence>
<evidence type="ECO:0000256" key="5">
    <source>
        <dbReference type="ARBA" id="ARBA00023134"/>
    </source>
</evidence>
<dbReference type="GO" id="GO:0031683">
    <property type="term" value="F:G-protein beta/gamma-subunit complex binding"/>
    <property type="evidence" value="ECO:0007669"/>
    <property type="project" value="InterPro"/>
</dbReference>
<evidence type="ECO:0000256" key="6">
    <source>
        <dbReference type="ARBA" id="ARBA00023224"/>
    </source>
</evidence>
<dbReference type="AlphaFoldDB" id="A0A7J7J0I2"/>
<dbReference type="InterPro" id="IPR011025">
    <property type="entry name" value="GproteinA_insert"/>
</dbReference>
<dbReference type="Proteomes" id="UP000593567">
    <property type="component" value="Unassembled WGS sequence"/>
</dbReference>
<dbReference type="PRINTS" id="PR00318">
    <property type="entry name" value="GPROTEINA"/>
</dbReference>
<dbReference type="GO" id="GO:0046872">
    <property type="term" value="F:metal ion binding"/>
    <property type="evidence" value="ECO:0007669"/>
    <property type="project" value="UniProtKB-KW"/>
</dbReference>
<dbReference type="EMBL" id="VXIV02003250">
    <property type="protein sequence ID" value="KAF6019181.1"/>
    <property type="molecule type" value="Genomic_DNA"/>
</dbReference>
<dbReference type="SMART" id="SM00275">
    <property type="entry name" value="G_alpha"/>
    <property type="match status" value="1"/>
</dbReference>
<dbReference type="GO" id="GO:0001664">
    <property type="term" value="F:G protein-coupled receptor binding"/>
    <property type="evidence" value="ECO:0007669"/>
    <property type="project" value="TreeGrafter"/>
</dbReference>
<name>A0A7J7J0I2_BUGNE</name>
<evidence type="ECO:0000313" key="9">
    <source>
        <dbReference type="EMBL" id="KAF6019181.1"/>
    </source>
</evidence>
<dbReference type="Pfam" id="PF00503">
    <property type="entry name" value="G-alpha"/>
    <property type="match status" value="1"/>
</dbReference>
<dbReference type="FunFam" id="3.40.50.300:FF:000692">
    <property type="entry name" value="Guanine nucleotide-binding protein subunit alpha"/>
    <property type="match status" value="1"/>
</dbReference>
<sequence length="363" mass="41708">MGACLTLDNEEKKAKIRSEHLDQYLLQCANEHHNIIKILLLGAGESGKSTLVKQMKIIHNDGFTPYELQTFKPTVLENLVVSMKYVLNGMGILKINLQHTANRTHALTVLACRRCYDSSVCMLPHVSVALHALWADGGVRLAVVRGFEYELNDSATYYFENMTRICSSKFAPTATDVLRARVRTTGVIETCFRIQSFTFRMFDVGGQRSERKRWIQYFDDVRVILYVVALSGYDMFLHEEPQCLFANRLSESLKLFASICNNKFFHLSSMILFLNKVDLFQEKILHSGRHLRYYYPEYPGPDWDVEASAMYIQSLFLRQNKQQCKVIYPHFTTATDTTNIQVVFDVIVDTILKDNLNCSACML</sequence>
<dbReference type="PANTHER" id="PTHR10218:SF231">
    <property type="entry name" value="GUANINE NUCLEOTIDE BINDING PROTEIN (G PROTEIN) ALPHA V1"/>
    <property type="match status" value="1"/>
</dbReference>
<reference evidence="9" key="1">
    <citation type="submission" date="2020-06" db="EMBL/GenBank/DDBJ databases">
        <title>Draft genome of Bugula neritina, a colonial animal packing powerful symbionts and potential medicines.</title>
        <authorList>
            <person name="Rayko M."/>
        </authorList>
    </citation>
    <scope>NUCLEOTIDE SEQUENCE [LARGE SCALE GENOMIC DNA]</scope>
    <source>
        <strain evidence="9">Kwan_BN1</strain>
    </source>
</reference>
<evidence type="ECO:0000313" key="10">
    <source>
        <dbReference type="Proteomes" id="UP000593567"/>
    </source>
</evidence>
<proteinExistence type="predicted"/>
<dbReference type="PANTHER" id="PTHR10218">
    <property type="entry name" value="GTP-BINDING PROTEIN ALPHA SUBUNIT"/>
    <property type="match status" value="1"/>
</dbReference>
<dbReference type="SUPFAM" id="SSF52540">
    <property type="entry name" value="P-loop containing nucleoside triphosphate hydrolases"/>
    <property type="match status" value="1"/>
</dbReference>
<feature type="binding site" evidence="7">
    <location>
        <begin position="153"/>
        <end position="154"/>
    </location>
    <ligand>
        <name>GTP</name>
        <dbReference type="ChEBI" id="CHEBI:37565"/>
    </ligand>
</feature>
<evidence type="ECO:0000256" key="2">
    <source>
        <dbReference type="ARBA" id="ARBA00022723"/>
    </source>
</evidence>
<dbReference type="GO" id="GO:0005525">
    <property type="term" value="F:GTP binding"/>
    <property type="evidence" value="ECO:0007669"/>
    <property type="project" value="UniProtKB-KW"/>
</dbReference>
<evidence type="ECO:0000256" key="7">
    <source>
        <dbReference type="PIRSR" id="PIRSR601019-1"/>
    </source>
</evidence>
<feature type="binding site" evidence="7">
    <location>
        <begin position="275"/>
        <end position="278"/>
    </location>
    <ligand>
        <name>GTP</name>
        <dbReference type="ChEBI" id="CHEBI:37565"/>
    </ligand>
</feature>
<dbReference type="PROSITE" id="PS51882">
    <property type="entry name" value="G_ALPHA"/>
    <property type="match status" value="1"/>
</dbReference>
<keyword evidence="6" id="KW-0807">Transducer</keyword>
<feature type="binding site" evidence="7">
    <location>
        <begin position="45"/>
        <end position="50"/>
    </location>
    <ligand>
        <name>GTP</name>
        <dbReference type="ChEBI" id="CHEBI:37565"/>
    </ligand>
</feature>
<dbReference type="InterPro" id="IPR027417">
    <property type="entry name" value="P-loop_NTPase"/>
</dbReference>